<dbReference type="InterPro" id="IPR012381">
    <property type="entry name" value="EutP_PduV"/>
</dbReference>
<evidence type="ECO:0000256" key="1">
    <source>
        <dbReference type="PIRNR" id="PIRNR036409"/>
    </source>
</evidence>
<dbReference type="NCBIfam" id="TIGR02528">
    <property type="entry name" value="EutP"/>
    <property type="match status" value="1"/>
</dbReference>
<dbReference type="EMBL" id="PVXP01000002">
    <property type="protein sequence ID" value="PRR86806.1"/>
    <property type="molecule type" value="Genomic_DNA"/>
</dbReference>
<dbReference type="SUPFAM" id="SSF52540">
    <property type="entry name" value="P-loop containing nucleoside triphosphate hydrolases"/>
    <property type="match status" value="1"/>
</dbReference>
<dbReference type="OrthoDB" id="6179at2"/>
<protein>
    <submittedName>
        <fullName evidence="2">Propanediol utilization protein PduV</fullName>
    </submittedName>
</protein>
<reference evidence="2 3" key="1">
    <citation type="submission" date="2018-03" db="EMBL/GenBank/DDBJ databases">
        <title>Genome sequence of Clostridium luticellarii DSM 29923.</title>
        <authorList>
            <person name="Poehlein A."/>
            <person name="Daniel R."/>
        </authorList>
    </citation>
    <scope>NUCLEOTIDE SEQUENCE [LARGE SCALE GENOMIC DNA]</scope>
    <source>
        <strain evidence="2 3">DSM 29923</strain>
    </source>
</reference>
<dbReference type="Proteomes" id="UP000237798">
    <property type="component" value="Unassembled WGS sequence"/>
</dbReference>
<comment type="caution">
    <text evidence="2">The sequence shown here is derived from an EMBL/GenBank/DDBJ whole genome shotgun (WGS) entry which is preliminary data.</text>
</comment>
<dbReference type="AlphaFoldDB" id="A0A2T0BSC5"/>
<dbReference type="PANTHER" id="PTHR40453:SF1">
    <property type="entry name" value="PROTEIN YOEF"/>
    <property type="match status" value="1"/>
</dbReference>
<dbReference type="Gene3D" id="3.40.50.300">
    <property type="entry name" value="P-loop containing nucleotide triphosphate hydrolases"/>
    <property type="match status" value="1"/>
</dbReference>
<keyword evidence="1" id="KW-0547">Nucleotide-binding</keyword>
<accession>A0A2T0BSC5</accession>
<dbReference type="Pfam" id="PF10662">
    <property type="entry name" value="PduV-EutP"/>
    <property type="match status" value="1"/>
</dbReference>
<organism evidence="2 3">
    <name type="scientific">Clostridium luticellarii</name>
    <dbReference type="NCBI Taxonomy" id="1691940"/>
    <lineage>
        <taxon>Bacteria</taxon>
        <taxon>Bacillati</taxon>
        <taxon>Bacillota</taxon>
        <taxon>Clostridia</taxon>
        <taxon>Eubacteriales</taxon>
        <taxon>Clostridiaceae</taxon>
        <taxon>Clostridium</taxon>
    </lineage>
</organism>
<dbReference type="GO" id="GO:0005524">
    <property type="term" value="F:ATP binding"/>
    <property type="evidence" value="ECO:0007669"/>
    <property type="project" value="UniProtKB-UniRule"/>
</dbReference>
<proteinExistence type="inferred from homology"/>
<dbReference type="PANTHER" id="PTHR40453">
    <property type="entry name" value="PROTEIN YOEF"/>
    <property type="match status" value="1"/>
</dbReference>
<sequence length="143" mass="15960">MKTLLLIGKTGSGKTTFCQAMTEKKIYYKKTQAPEFLDGVFLDTPGEYIENRLYSAISVLSADCDAIAIFQECTNLSVVFPPSFAGMFAKPVIGIITKVDLCKESRKLQFVEDMLIMAGAERIFKVSSVDKTGFEEIKKYIED</sequence>
<dbReference type="CDD" id="cd00882">
    <property type="entry name" value="Ras_like_GTPase"/>
    <property type="match status" value="1"/>
</dbReference>
<keyword evidence="3" id="KW-1185">Reference proteome</keyword>
<gene>
    <name evidence="2" type="primary">pduV</name>
    <name evidence="2" type="ORF">CLLU_02900</name>
</gene>
<dbReference type="RefSeq" id="WP_106007793.1">
    <property type="nucleotide sequence ID" value="NZ_JALCPJ010000025.1"/>
</dbReference>
<dbReference type="PIRSF" id="PIRSF036409">
    <property type="entry name" value="EutP_PduV"/>
    <property type="match status" value="1"/>
</dbReference>
<dbReference type="GO" id="GO:0006576">
    <property type="term" value="P:biogenic amine metabolic process"/>
    <property type="evidence" value="ECO:0007669"/>
    <property type="project" value="InterPro"/>
</dbReference>
<evidence type="ECO:0000313" key="3">
    <source>
        <dbReference type="Proteomes" id="UP000237798"/>
    </source>
</evidence>
<comment type="similarity">
    <text evidence="1">Belongs to the EutP/PduV family.</text>
</comment>
<name>A0A2T0BSC5_9CLOT</name>
<evidence type="ECO:0000313" key="2">
    <source>
        <dbReference type="EMBL" id="PRR86806.1"/>
    </source>
</evidence>
<dbReference type="InterPro" id="IPR027417">
    <property type="entry name" value="P-loop_NTPase"/>
</dbReference>